<accession>A0AAW0A268</accession>
<name>A0AAW0A268_9AGAR</name>
<dbReference type="Gene3D" id="1.20.1280.50">
    <property type="match status" value="1"/>
</dbReference>
<gene>
    <name evidence="2" type="ORF">R3P38DRAFT_3369583</name>
</gene>
<dbReference type="Gene3D" id="3.80.10.10">
    <property type="entry name" value="Ribonuclease Inhibitor"/>
    <property type="match status" value="1"/>
</dbReference>
<proteinExistence type="predicted"/>
<dbReference type="SUPFAM" id="SSF81383">
    <property type="entry name" value="F-box domain"/>
    <property type="match status" value="1"/>
</dbReference>
<dbReference type="Proteomes" id="UP001362999">
    <property type="component" value="Unassembled WGS sequence"/>
</dbReference>
<protein>
    <submittedName>
        <fullName evidence="2">F-box domain-containing protein</fullName>
    </submittedName>
</protein>
<dbReference type="Pfam" id="PF12937">
    <property type="entry name" value="F-box-like"/>
    <property type="match status" value="1"/>
</dbReference>
<dbReference type="EMBL" id="JAWWNJ010000090">
    <property type="protein sequence ID" value="KAK6997452.1"/>
    <property type="molecule type" value="Genomic_DNA"/>
</dbReference>
<organism evidence="2 3">
    <name type="scientific">Favolaschia claudopus</name>
    <dbReference type="NCBI Taxonomy" id="2862362"/>
    <lineage>
        <taxon>Eukaryota</taxon>
        <taxon>Fungi</taxon>
        <taxon>Dikarya</taxon>
        <taxon>Basidiomycota</taxon>
        <taxon>Agaricomycotina</taxon>
        <taxon>Agaricomycetes</taxon>
        <taxon>Agaricomycetidae</taxon>
        <taxon>Agaricales</taxon>
        <taxon>Marasmiineae</taxon>
        <taxon>Mycenaceae</taxon>
        <taxon>Favolaschia</taxon>
    </lineage>
</organism>
<feature type="domain" description="F-box" evidence="1">
    <location>
        <begin position="8"/>
        <end position="57"/>
    </location>
</feature>
<keyword evidence="3" id="KW-1185">Reference proteome</keyword>
<dbReference type="InterPro" id="IPR032675">
    <property type="entry name" value="LRR_dom_sf"/>
</dbReference>
<evidence type="ECO:0000313" key="3">
    <source>
        <dbReference type="Proteomes" id="UP001362999"/>
    </source>
</evidence>
<dbReference type="SUPFAM" id="SSF52047">
    <property type="entry name" value="RNI-like"/>
    <property type="match status" value="1"/>
</dbReference>
<dbReference type="AlphaFoldDB" id="A0AAW0A268"/>
<sequence length="424" mass="47769">MCRTLSPISTLPVELLAEISLFTIQDETHIADALRVSQICARWRRIAHSTPQLWNRPLVVDVWSKGPVLDSLYASGLRDWLARSAPLTVPFVFNFEEEDMILGSHPVHPSLPFWKELLSVAPRWRSLETTLSGWLPWNFYLFGQLAGLSLSNLEDLSLSVNDRAGALEPFPATPRLRKLSLQVDDKDVCSNLHLPWTQLHEIDLTTEWPDSALHILSQCQNLVRASFDMIPTSDDTPLRWTQEIVALKHLRILSLVFDPFEDSGSLYCMPLLDYVSAPELEEFFMGFEEDFRMDGVASLSAFIAHARSVTHFEVGCLAVGDVDNLIAALTYKDGAQVLLPCLHHLVLQDPELDSDMSEILANMISSRWWKDAELVAPGHAPIPPPVARWTYLELGDNIMEVVGAEMRVVQSDDRFGGLFECLKL</sequence>
<comment type="caution">
    <text evidence="2">The sequence shown here is derived from an EMBL/GenBank/DDBJ whole genome shotgun (WGS) entry which is preliminary data.</text>
</comment>
<dbReference type="InterPro" id="IPR036047">
    <property type="entry name" value="F-box-like_dom_sf"/>
</dbReference>
<dbReference type="InterPro" id="IPR001810">
    <property type="entry name" value="F-box_dom"/>
</dbReference>
<reference evidence="2 3" key="1">
    <citation type="journal article" date="2024" name="J Genomics">
        <title>Draft genome sequencing and assembly of Favolaschia claudopus CIRM-BRFM 2984 isolated from oak limbs.</title>
        <authorList>
            <person name="Navarro D."/>
            <person name="Drula E."/>
            <person name="Chaduli D."/>
            <person name="Cazenave R."/>
            <person name="Ahrendt S."/>
            <person name="Wang J."/>
            <person name="Lipzen A."/>
            <person name="Daum C."/>
            <person name="Barry K."/>
            <person name="Grigoriev I.V."/>
            <person name="Favel A."/>
            <person name="Rosso M.N."/>
            <person name="Martin F."/>
        </authorList>
    </citation>
    <scope>NUCLEOTIDE SEQUENCE [LARGE SCALE GENOMIC DNA]</scope>
    <source>
        <strain evidence="2 3">CIRM-BRFM 2984</strain>
    </source>
</reference>
<evidence type="ECO:0000259" key="1">
    <source>
        <dbReference type="Pfam" id="PF12937"/>
    </source>
</evidence>
<evidence type="ECO:0000313" key="2">
    <source>
        <dbReference type="EMBL" id="KAK6997452.1"/>
    </source>
</evidence>